<dbReference type="EMBL" id="BAABME010027267">
    <property type="protein sequence ID" value="GAA0175310.1"/>
    <property type="molecule type" value="Genomic_DNA"/>
</dbReference>
<comment type="caution">
    <text evidence="1">The sequence shown here is derived from an EMBL/GenBank/DDBJ whole genome shotgun (WGS) entry which is preliminary data.</text>
</comment>
<sequence>MKDQLEQIRQLFQPLPSAITGGVEILRSHLHLFNCLPHIPKYDNPQLHDNYWEENRAFGKFGFNQNGKKRIRKLQNINGRIETCNLEKSPIPIVRTGKGNM</sequence>
<dbReference type="AlphaFoldDB" id="A0AAV3RJN4"/>
<evidence type="ECO:0000313" key="1">
    <source>
        <dbReference type="EMBL" id="GAA0175310.1"/>
    </source>
</evidence>
<proteinExistence type="predicted"/>
<keyword evidence="2" id="KW-1185">Reference proteome</keyword>
<reference evidence="1 2" key="1">
    <citation type="submission" date="2024-01" db="EMBL/GenBank/DDBJ databases">
        <title>The complete chloroplast genome sequence of Lithospermum erythrorhizon: insights into the phylogenetic relationship among Boraginaceae species and the maternal lineages of purple gromwells.</title>
        <authorList>
            <person name="Okada T."/>
            <person name="Watanabe K."/>
        </authorList>
    </citation>
    <scope>NUCLEOTIDE SEQUENCE [LARGE SCALE GENOMIC DNA]</scope>
</reference>
<organism evidence="1 2">
    <name type="scientific">Lithospermum erythrorhizon</name>
    <name type="common">Purple gromwell</name>
    <name type="synonym">Lithospermum officinale var. erythrorhizon</name>
    <dbReference type="NCBI Taxonomy" id="34254"/>
    <lineage>
        <taxon>Eukaryota</taxon>
        <taxon>Viridiplantae</taxon>
        <taxon>Streptophyta</taxon>
        <taxon>Embryophyta</taxon>
        <taxon>Tracheophyta</taxon>
        <taxon>Spermatophyta</taxon>
        <taxon>Magnoliopsida</taxon>
        <taxon>eudicotyledons</taxon>
        <taxon>Gunneridae</taxon>
        <taxon>Pentapetalae</taxon>
        <taxon>asterids</taxon>
        <taxon>lamiids</taxon>
        <taxon>Boraginales</taxon>
        <taxon>Boraginaceae</taxon>
        <taxon>Boraginoideae</taxon>
        <taxon>Lithospermeae</taxon>
        <taxon>Lithospermum</taxon>
    </lineage>
</organism>
<accession>A0AAV3RJN4</accession>
<name>A0AAV3RJN4_LITER</name>
<gene>
    <name evidence="1" type="ORF">LIER_41898</name>
</gene>
<evidence type="ECO:0000313" key="2">
    <source>
        <dbReference type="Proteomes" id="UP001454036"/>
    </source>
</evidence>
<dbReference type="Proteomes" id="UP001454036">
    <property type="component" value="Unassembled WGS sequence"/>
</dbReference>
<protein>
    <submittedName>
        <fullName evidence="1">Uncharacterized protein</fullName>
    </submittedName>
</protein>